<sequence length="267" mass="27939">MRPEGHERRRWVGNGIVLGPVVGVGVGVAVQAPGALPVTLGVGLLLLAGRACWVYGLLPSVRLGTVRRFVVTTVVLGLAAGGLLLVPLVNDLVLGDRPRDLDDFGRMCEGDGGADPFPRAAPYEPGRAGGPPPWVVVEEGWEDWSSTGGREQDLEDEPSPGDVQLVACAERDGRVPDTDISCGYTDGPLGLGPVTETVEFSQGRYRVTVYEARTGEPVGGGTLLGDAEVECADAVFGEDPGPEYTEPDGRQYADLLAEVHGTAAGAR</sequence>
<comment type="caution">
    <text evidence="2">The sequence shown here is derived from an EMBL/GenBank/DDBJ whole genome shotgun (WGS) entry which is preliminary data.</text>
</comment>
<dbReference type="EMBL" id="JAVREM010000018">
    <property type="protein sequence ID" value="MDT0319870.1"/>
    <property type="molecule type" value="Genomic_DNA"/>
</dbReference>
<evidence type="ECO:0000313" key="2">
    <source>
        <dbReference type="EMBL" id="MDT0319870.1"/>
    </source>
</evidence>
<dbReference type="Proteomes" id="UP001183420">
    <property type="component" value="Unassembled WGS sequence"/>
</dbReference>
<name>A0ABU2LQL7_9ACTN</name>
<evidence type="ECO:0000313" key="3">
    <source>
        <dbReference type="Proteomes" id="UP001183420"/>
    </source>
</evidence>
<protein>
    <submittedName>
        <fullName evidence="2">Uncharacterized protein</fullName>
    </submittedName>
</protein>
<keyword evidence="1" id="KW-1133">Transmembrane helix</keyword>
<organism evidence="2 3">
    <name type="scientific">Streptomyces millisiae</name>
    <dbReference type="NCBI Taxonomy" id="3075542"/>
    <lineage>
        <taxon>Bacteria</taxon>
        <taxon>Bacillati</taxon>
        <taxon>Actinomycetota</taxon>
        <taxon>Actinomycetes</taxon>
        <taxon>Kitasatosporales</taxon>
        <taxon>Streptomycetaceae</taxon>
        <taxon>Streptomyces</taxon>
    </lineage>
</organism>
<feature type="transmembrane region" description="Helical" evidence="1">
    <location>
        <begin position="12"/>
        <end position="32"/>
    </location>
</feature>
<keyword evidence="1" id="KW-0812">Transmembrane</keyword>
<accession>A0ABU2LQL7</accession>
<feature type="transmembrane region" description="Helical" evidence="1">
    <location>
        <begin position="69"/>
        <end position="89"/>
    </location>
</feature>
<dbReference type="RefSeq" id="WP_311599405.1">
    <property type="nucleotide sequence ID" value="NZ_JAVREM010000018.1"/>
</dbReference>
<reference evidence="3" key="1">
    <citation type="submission" date="2023-07" db="EMBL/GenBank/DDBJ databases">
        <title>30 novel species of actinomycetes from the DSMZ collection.</title>
        <authorList>
            <person name="Nouioui I."/>
        </authorList>
    </citation>
    <scope>NUCLEOTIDE SEQUENCE [LARGE SCALE GENOMIC DNA]</scope>
    <source>
        <strain evidence="3">DSM 44918</strain>
    </source>
</reference>
<proteinExistence type="predicted"/>
<feature type="transmembrane region" description="Helical" evidence="1">
    <location>
        <begin position="38"/>
        <end position="57"/>
    </location>
</feature>
<keyword evidence="3" id="KW-1185">Reference proteome</keyword>
<gene>
    <name evidence="2" type="ORF">RNC47_16150</name>
</gene>
<keyword evidence="1" id="KW-0472">Membrane</keyword>
<evidence type="ECO:0000256" key="1">
    <source>
        <dbReference type="SAM" id="Phobius"/>
    </source>
</evidence>